<protein>
    <submittedName>
        <fullName evidence="2">Uncharacterized protein</fullName>
    </submittedName>
</protein>
<dbReference type="AlphaFoldDB" id="A0AAD4VNT3"/>
<accession>A0AAD4VNT3</accession>
<evidence type="ECO:0000256" key="1">
    <source>
        <dbReference type="SAM" id="MobiDB-lite"/>
    </source>
</evidence>
<organism evidence="2 3">
    <name type="scientific">Prunus dulcis</name>
    <name type="common">Almond</name>
    <name type="synonym">Amygdalus dulcis</name>
    <dbReference type="NCBI Taxonomy" id="3755"/>
    <lineage>
        <taxon>Eukaryota</taxon>
        <taxon>Viridiplantae</taxon>
        <taxon>Streptophyta</taxon>
        <taxon>Embryophyta</taxon>
        <taxon>Tracheophyta</taxon>
        <taxon>Spermatophyta</taxon>
        <taxon>Magnoliopsida</taxon>
        <taxon>eudicotyledons</taxon>
        <taxon>Gunneridae</taxon>
        <taxon>Pentapetalae</taxon>
        <taxon>rosids</taxon>
        <taxon>fabids</taxon>
        <taxon>Rosales</taxon>
        <taxon>Rosaceae</taxon>
        <taxon>Amygdaloideae</taxon>
        <taxon>Amygdaleae</taxon>
        <taxon>Prunus</taxon>
    </lineage>
</organism>
<feature type="compositionally biased region" description="Polar residues" evidence="1">
    <location>
        <begin position="136"/>
        <end position="145"/>
    </location>
</feature>
<name>A0AAD4VNT3_PRUDU</name>
<feature type="compositionally biased region" description="Polar residues" evidence="1">
    <location>
        <begin position="40"/>
        <end position="52"/>
    </location>
</feature>
<sequence>MNKWHQALKKAERRHLSRANVFDKVRINLPVNLDEDKEPSSITNEDPYSAQTPIPRPIEQNKARRMKEKGKEREDKVVQEEEKTRRHEDMVQQRQEEMDGNMTRVNTANMSPMRKEFSYSKKREIQNRHSIWELFPNSNSTSNYHPTMPGEDDDYF</sequence>
<feature type="compositionally biased region" description="Basic and acidic residues" evidence="1">
    <location>
        <begin position="69"/>
        <end position="97"/>
    </location>
</feature>
<gene>
    <name evidence="2" type="ORF">L3X38_027881</name>
</gene>
<reference evidence="2 3" key="1">
    <citation type="journal article" date="2022" name="G3 (Bethesda)">
        <title>Whole-genome sequence and methylome profiling of the almond [Prunus dulcis (Mill.) D.A. Webb] cultivar 'Nonpareil'.</title>
        <authorList>
            <person name="D'Amico-Willman K.M."/>
            <person name="Ouma W.Z."/>
            <person name="Meulia T."/>
            <person name="Sideli G.M."/>
            <person name="Gradziel T.M."/>
            <person name="Fresnedo-Ramirez J."/>
        </authorList>
    </citation>
    <scope>NUCLEOTIDE SEQUENCE [LARGE SCALE GENOMIC DNA]</scope>
    <source>
        <strain evidence="2">Clone GOH B32 T37-40</strain>
    </source>
</reference>
<feature type="region of interest" description="Disordered" evidence="1">
    <location>
        <begin position="32"/>
        <end position="114"/>
    </location>
</feature>
<dbReference type="Proteomes" id="UP001054821">
    <property type="component" value="Chromosome 5"/>
</dbReference>
<evidence type="ECO:0000313" key="3">
    <source>
        <dbReference type="Proteomes" id="UP001054821"/>
    </source>
</evidence>
<proteinExistence type="predicted"/>
<evidence type="ECO:0000313" key="2">
    <source>
        <dbReference type="EMBL" id="KAI5328484.1"/>
    </source>
</evidence>
<feature type="region of interest" description="Disordered" evidence="1">
    <location>
        <begin position="135"/>
        <end position="156"/>
    </location>
</feature>
<comment type="caution">
    <text evidence="2">The sequence shown here is derived from an EMBL/GenBank/DDBJ whole genome shotgun (WGS) entry which is preliminary data.</text>
</comment>
<keyword evidence="3" id="KW-1185">Reference proteome</keyword>
<dbReference type="EMBL" id="JAJFAZ020000005">
    <property type="protein sequence ID" value="KAI5328484.1"/>
    <property type="molecule type" value="Genomic_DNA"/>
</dbReference>